<dbReference type="GO" id="GO:0009055">
    <property type="term" value="F:electron transfer activity"/>
    <property type="evidence" value="ECO:0007669"/>
    <property type="project" value="TreeGrafter"/>
</dbReference>
<protein>
    <recommendedName>
        <fullName evidence="11">Molybdopterin oxidoreductase domain-containing protein</fullName>
    </recommendedName>
</protein>
<dbReference type="Gene3D" id="3.40.50.740">
    <property type="match status" value="1"/>
</dbReference>
<dbReference type="InterPro" id="IPR006656">
    <property type="entry name" value="Mopterin_OxRdtase"/>
</dbReference>
<evidence type="ECO:0000256" key="5">
    <source>
        <dbReference type="ARBA" id="ARBA00022764"/>
    </source>
</evidence>
<feature type="domain" description="Molybdopterin oxidoreductase" evidence="7">
    <location>
        <begin position="50"/>
        <end position="505"/>
    </location>
</feature>
<dbReference type="Gene3D" id="3.40.228.10">
    <property type="entry name" value="Dimethylsulfoxide Reductase, domain 2"/>
    <property type="match status" value="1"/>
</dbReference>
<proteinExistence type="inferred from homology"/>
<dbReference type="Pfam" id="PF01568">
    <property type="entry name" value="Molydop_binding"/>
    <property type="match status" value="1"/>
</dbReference>
<feature type="domain" description="Molybdopterin oxidoreductase N-terminal" evidence="9">
    <location>
        <begin position="6"/>
        <end position="46"/>
    </location>
</feature>
<evidence type="ECO:0000259" key="9">
    <source>
        <dbReference type="Pfam" id="PF18364"/>
    </source>
</evidence>
<keyword evidence="5" id="KW-0574">Periplasm</keyword>
<keyword evidence="6" id="KW-0560">Oxidoreductase</keyword>
<evidence type="ECO:0000259" key="8">
    <source>
        <dbReference type="Pfam" id="PF01568"/>
    </source>
</evidence>
<dbReference type="Pfam" id="PF00384">
    <property type="entry name" value="Molybdopterin"/>
    <property type="match status" value="1"/>
</dbReference>
<evidence type="ECO:0000259" key="7">
    <source>
        <dbReference type="Pfam" id="PF00384"/>
    </source>
</evidence>
<dbReference type="InterPro" id="IPR006657">
    <property type="entry name" value="MoPterin_dinucl-bd_dom"/>
</dbReference>
<comment type="cofactor">
    <cofactor evidence="1">
        <name>Mo-bis(molybdopterin guanine dinucleotide)</name>
        <dbReference type="ChEBI" id="CHEBI:60539"/>
    </cofactor>
</comment>
<dbReference type="NCBIfam" id="TIGR00509">
    <property type="entry name" value="bisC_fam"/>
    <property type="match status" value="1"/>
</dbReference>
<dbReference type="Gene3D" id="3.90.55.10">
    <property type="entry name" value="Dimethylsulfoxide Reductase, domain 3"/>
    <property type="match status" value="1"/>
</dbReference>
<dbReference type="SUPFAM" id="SSF50692">
    <property type="entry name" value="ADC-like"/>
    <property type="match status" value="1"/>
</dbReference>
<dbReference type="GO" id="GO:0009061">
    <property type="term" value="P:anaerobic respiration"/>
    <property type="evidence" value="ECO:0007669"/>
    <property type="project" value="TreeGrafter"/>
</dbReference>
<evidence type="ECO:0000256" key="4">
    <source>
        <dbReference type="ARBA" id="ARBA00022723"/>
    </source>
</evidence>
<dbReference type="GO" id="GO:0030151">
    <property type="term" value="F:molybdenum ion binding"/>
    <property type="evidence" value="ECO:0007669"/>
    <property type="project" value="TreeGrafter"/>
</dbReference>
<dbReference type="PANTHER" id="PTHR43742">
    <property type="entry name" value="TRIMETHYLAMINE-N-OXIDE REDUCTASE"/>
    <property type="match status" value="1"/>
</dbReference>
<dbReference type="AlphaFoldDB" id="A0A381YS96"/>
<dbReference type="GO" id="GO:0043546">
    <property type="term" value="F:molybdopterin cofactor binding"/>
    <property type="evidence" value="ECO:0007669"/>
    <property type="project" value="InterPro"/>
</dbReference>
<dbReference type="InterPro" id="IPR006655">
    <property type="entry name" value="Mopterin_OxRdtase_prok_CS"/>
</dbReference>
<dbReference type="FunFam" id="2.40.40.20:FF:000009">
    <property type="entry name" value="Biotin sulfoxide reductase 2"/>
    <property type="match status" value="1"/>
</dbReference>
<dbReference type="PROSITE" id="PS00490">
    <property type="entry name" value="MOLYBDOPTERIN_PROK_2"/>
    <property type="match status" value="1"/>
</dbReference>
<keyword evidence="3" id="KW-0500">Molybdenum</keyword>
<keyword evidence="4" id="KW-0479">Metal-binding</keyword>
<comment type="similarity">
    <text evidence="2">Belongs to the prokaryotic molybdopterin-containing oxidoreductase family.</text>
</comment>
<dbReference type="InterPro" id="IPR041460">
    <property type="entry name" value="Molybdopterin_N"/>
</dbReference>
<dbReference type="Gene3D" id="2.40.40.20">
    <property type="match status" value="1"/>
</dbReference>
<dbReference type="CDD" id="cd02793">
    <property type="entry name" value="MopB_CT_DMSOR-BSOR-TMAOR"/>
    <property type="match status" value="1"/>
</dbReference>
<dbReference type="GO" id="GO:0030288">
    <property type="term" value="C:outer membrane-bounded periplasmic space"/>
    <property type="evidence" value="ECO:0007669"/>
    <property type="project" value="TreeGrafter"/>
</dbReference>
<evidence type="ECO:0008006" key="11">
    <source>
        <dbReference type="Google" id="ProtNLM"/>
    </source>
</evidence>
<dbReference type="PROSITE" id="PS00932">
    <property type="entry name" value="MOLYBDOPTERIN_PROK_3"/>
    <property type="match status" value="1"/>
</dbReference>
<dbReference type="SUPFAM" id="SSF53706">
    <property type="entry name" value="Formate dehydrogenase/DMSO reductase, domains 1-3"/>
    <property type="match status" value="1"/>
</dbReference>
<evidence type="ECO:0000256" key="1">
    <source>
        <dbReference type="ARBA" id="ARBA00001942"/>
    </source>
</evidence>
<evidence type="ECO:0000256" key="3">
    <source>
        <dbReference type="ARBA" id="ARBA00022505"/>
    </source>
</evidence>
<dbReference type="InterPro" id="IPR009010">
    <property type="entry name" value="Asp_de-COase-like_dom_sf"/>
</dbReference>
<dbReference type="PANTHER" id="PTHR43742:SF10">
    <property type="entry name" value="TRIMETHYLAMINE-N-OXIDE REDUCTASE 2"/>
    <property type="match status" value="1"/>
</dbReference>
<dbReference type="InterPro" id="IPR006658">
    <property type="entry name" value="BisC"/>
</dbReference>
<evidence type="ECO:0000256" key="6">
    <source>
        <dbReference type="ARBA" id="ARBA00023002"/>
    </source>
</evidence>
<evidence type="ECO:0000256" key="2">
    <source>
        <dbReference type="ARBA" id="ARBA00010312"/>
    </source>
</evidence>
<dbReference type="InterPro" id="IPR050612">
    <property type="entry name" value="Prok_Mopterin_Oxidored"/>
</dbReference>
<sequence>MSKFQSGSHWGIYTVEVEDSKVVGVEPFEKDPNPSPLIESMPSAVHAENRITSPMVRKGWLERGHESDTAGRGVEPFVAVSWDTALDLLVKELKRVKDTHGNQAMYASSGWGSAGCFHSADGQLQRFFNCFGGFVRQVTNYSFGAATVILPRILGTMEPVVGQITSWPTIAQHTDLMILFGGMSPKNAQVNKDGVGAHDSPDWLKRVRDAGVEFVCVSPLRDDGGELNADWLPIRPSTDTAMMLGLMHTLVTEDLYDADFLSRYCVGFERFRDYVMGETDGVAKTADWASQITEIDALTIRTLARRMAAGRTMVAVSWSVQRADHGEQPYWMAATLAAMLGQIGLPGGGFGYGYGSSNGRGMPKMAMLSPKLPTGNNPVEAFIPVARVTDMLLNPGAKIDFNGQELTYPDIHLVYWCGGNAFHKQQDINKLLQGWRKPDTIVVHEPWWTAAARRADIVLPCTTTLERNDIGAVSSDRFWYAMQQAIPPVGEARTDHDIYAALAERLGFRDAFTEGRNEDAWLRHLYEETRQKLGELDMELPGFDRFWENGHFEFPIPEDPPVLFEKFREDPDANPLKTPSGKIEIFSETIDSFGYDDCLGHPAWFEPAEWLGSEKTKQHPLHLISNQPRTRLHSQLDVGVISRGSKISGREPVWINPQDAEARGILEGDVVRIFNDRGACLAGAFVTPEIRPGVVQLSTGSWYDPLDPSAAGSLDKHGNPNVLTMDKGTSKLAQSSIAQTALVEIEPYDGLVPEITVFAPPVTSRAT</sequence>
<feature type="domain" description="Molybdopterin dinucleotide-binding" evidence="8">
    <location>
        <begin position="621"/>
        <end position="737"/>
    </location>
</feature>
<dbReference type="EMBL" id="UINC01018823">
    <property type="protein sequence ID" value="SVA79357.1"/>
    <property type="molecule type" value="Genomic_DNA"/>
</dbReference>
<dbReference type="Pfam" id="PF18364">
    <property type="entry name" value="Molybdopterin_N"/>
    <property type="match status" value="1"/>
</dbReference>
<name>A0A381YS96_9ZZZZ</name>
<organism evidence="10">
    <name type="scientific">marine metagenome</name>
    <dbReference type="NCBI Taxonomy" id="408172"/>
    <lineage>
        <taxon>unclassified sequences</taxon>
        <taxon>metagenomes</taxon>
        <taxon>ecological metagenomes</taxon>
    </lineage>
</organism>
<gene>
    <name evidence="10" type="ORF">METZ01_LOCUS132211</name>
</gene>
<accession>A0A381YS96</accession>
<dbReference type="CDD" id="cd02769">
    <property type="entry name" value="MopB_DMSOR-BSOR-TMAOR"/>
    <property type="match status" value="1"/>
</dbReference>
<reference evidence="10" key="1">
    <citation type="submission" date="2018-05" db="EMBL/GenBank/DDBJ databases">
        <authorList>
            <person name="Lanie J.A."/>
            <person name="Ng W.-L."/>
            <person name="Kazmierczak K.M."/>
            <person name="Andrzejewski T.M."/>
            <person name="Davidsen T.M."/>
            <person name="Wayne K.J."/>
            <person name="Tettelin H."/>
            <person name="Glass J.I."/>
            <person name="Rusch D."/>
            <person name="Podicherti R."/>
            <person name="Tsui H.-C.T."/>
            <person name="Winkler M.E."/>
        </authorList>
    </citation>
    <scope>NUCLEOTIDE SEQUENCE</scope>
</reference>
<evidence type="ECO:0000313" key="10">
    <source>
        <dbReference type="EMBL" id="SVA79357.1"/>
    </source>
</evidence>
<dbReference type="InterPro" id="IPR041954">
    <property type="entry name" value="CT_DMSOR/BSOR/TMAOR"/>
</dbReference>
<dbReference type="GO" id="GO:0016491">
    <property type="term" value="F:oxidoreductase activity"/>
    <property type="evidence" value="ECO:0007669"/>
    <property type="project" value="UniProtKB-KW"/>
</dbReference>